<gene>
    <name evidence="2" type="ORF">A9Q84_00415</name>
</gene>
<dbReference type="Proteomes" id="UP000196531">
    <property type="component" value="Unassembled WGS sequence"/>
</dbReference>
<feature type="transmembrane region" description="Helical" evidence="1">
    <location>
        <begin position="160"/>
        <end position="182"/>
    </location>
</feature>
<reference evidence="3" key="1">
    <citation type="journal article" date="2017" name="Proc. Natl. Acad. Sci. U.S.A.">
        <title>Simulation of Deepwater Horizon oil plume reveals substrate specialization within a complex community of hydrocarbon-degraders.</title>
        <authorList>
            <person name="Hu P."/>
            <person name="Dubinsky E.A."/>
            <person name="Probst A.J."/>
            <person name="Wang J."/>
            <person name="Sieber C.M.K."/>
            <person name="Tom L.M."/>
            <person name="Gardinali P."/>
            <person name="Banfield J.F."/>
            <person name="Atlas R.M."/>
            <person name="Andersen G.L."/>
        </authorList>
    </citation>
    <scope>NUCLEOTIDE SEQUENCE [LARGE SCALE GENOMIC DNA]</scope>
</reference>
<dbReference type="EMBL" id="MAAO01000002">
    <property type="protein sequence ID" value="OUR99516.1"/>
    <property type="molecule type" value="Genomic_DNA"/>
</dbReference>
<accession>A0A1Y5FFJ0</accession>
<feature type="transmembrane region" description="Helical" evidence="1">
    <location>
        <begin position="120"/>
        <end position="140"/>
    </location>
</feature>
<proteinExistence type="predicted"/>
<feature type="transmembrane region" description="Helical" evidence="1">
    <location>
        <begin position="43"/>
        <end position="60"/>
    </location>
</feature>
<evidence type="ECO:0000313" key="2">
    <source>
        <dbReference type="EMBL" id="OUR99516.1"/>
    </source>
</evidence>
<evidence type="ECO:0008006" key="4">
    <source>
        <dbReference type="Google" id="ProtNLM"/>
    </source>
</evidence>
<dbReference type="AlphaFoldDB" id="A0A1Y5FFJ0"/>
<evidence type="ECO:0000256" key="1">
    <source>
        <dbReference type="SAM" id="Phobius"/>
    </source>
</evidence>
<keyword evidence="1" id="KW-0472">Membrane</keyword>
<protein>
    <recommendedName>
        <fullName evidence="4">TVP38/TMEM64 family membrane protein</fullName>
    </recommendedName>
</protein>
<name>A0A1Y5FFJ0_9BACT</name>
<sequence>MNNLKWKIFLLIIAGFLSLWFFIDVSSLIVFLNKFKRGFGENYIFYIALAYSVALAVPFFPGAEIGICLMCMFGERGVFIAYTATIVGLSASFLVGRLFRGRLNLKENRIMKNLNTFSIYIPRGLTLAILLNFPGNIIFGGGGGISFTLGIENKLKYRQFVAIITLATLPVPLFVYFGIINIDKYLV</sequence>
<keyword evidence="1" id="KW-1133">Transmembrane helix</keyword>
<keyword evidence="1" id="KW-0812">Transmembrane</keyword>
<evidence type="ECO:0000313" key="3">
    <source>
        <dbReference type="Proteomes" id="UP000196531"/>
    </source>
</evidence>
<feature type="transmembrane region" description="Helical" evidence="1">
    <location>
        <begin position="6"/>
        <end position="31"/>
    </location>
</feature>
<comment type="caution">
    <text evidence="2">The sequence shown here is derived from an EMBL/GenBank/DDBJ whole genome shotgun (WGS) entry which is preliminary data.</text>
</comment>
<organism evidence="2 3">
    <name type="scientific">Halobacteriovorax marinus</name>
    <dbReference type="NCBI Taxonomy" id="97084"/>
    <lineage>
        <taxon>Bacteria</taxon>
        <taxon>Pseudomonadati</taxon>
        <taxon>Bdellovibrionota</taxon>
        <taxon>Bacteriovoracia</taxon>
        <taxon>Bacteriovoracales</taxon>
        <taxon>Halobacteriovoraceae</taxon>
        <taxon>Halobacteriovorax</taxon>
    </lineage>
</organism>
<feature type="transmembrane region" description="Helical" evidence="1">
    <location>
        <begin position="80"/>
        <end position="99"/>
    </location>
</feature>